<dbReference type="InParanoid" id="G3INV2"/>
<protein>
    <submittedName>
        <fullName evidence="1">Uncharacterized protein</fullName>
    </submittedName>
</protein>
<evidence type="ECO:0000313" key="1">
    <source>
        <dbReference type="EMBL" id="EGW14628.1"/>
    </source>
</evidence>
<organism evidence="1 2">
    <name type="scientific">Cricetulus griseus</name>
    <name type="common">Chinese hamster</name>
    <name type="synonym">Cricetulus barabensis griseus</name>
    <dbReference type="NCBI Taxonomy" id="10029"/>
    <lineage>
        <taxon>Eukaryota</taxon>
        <taxon>Metazoa</taxon>
        <taxon>Chordata</taxon>
        <taxon>Craniata</taxon>
        <taxon>Vertebrata</taxon>
        <taxon>Euteleostomi</taxon>
        <taxon>Mammalia</taxon>
        <taxon>Eutheria</taxon>
        <taxon>Euarchontoglires</taxon>
        <taxon>Glires</taxon>
        <taxon>Rodentia</taxon>
        <taxon>Myomorpha</taxon>
        <taxon>Muroidea</taxon>
        <taxon>Cricetidae</taxon>
        <taxon>Cricetinae</taxon>
        <taxon>Cricetulus</taxon>
    </lineage>
</organism>
<sequence length="84" mass="8810">MAALVTVCAGVGRKSLTPAAVCLADRGAHTGKVCSRALQQSPAAAVCFFWWSMASSLLALKFKMGGKLESLYTGFSELKRTVGV</sequence>
<dbReference type="AlphaFoldDB" id="G3INV2"/>
<reference evidence="2" key="1">
    <citation type="journal article" date="2011" name="Nat. Biotechnol.">
        <title>The genomic sequence of the Chinese hamster ovary (CHO)-K1 cell line.</title>
        <authorList>
            <person name="Xu X."/>
            <person name="Nagarajan H."/>
            <person name="Lewis N.E."/>
            <person name="Pan S."/>
            <person name="Cai Z."/>
            <person name="Liu X."/>
            <person name="Chen W."/>
            <person name="Xie M."/>
            <person name="Wang W."/>
            <person name="Hammond S."/>
            <person name="Andersen M.R."/>
            <person name="Neff N."/>
            <person name="Passarelli B."/>
            <person name="Koh W."/>
            <person name="Fan H.C."/>
            <person name="Wang J."/>
            <person name="Gui Y."/>
            <person name="Lee K.H."/>
            <person name="Betenbaugh M.J."/>
            <person name="Quake S.R."/>
            <person name="Famili I."/>
            <person name="Palsson B.O."/>
            <person name="Wang J."/>
        </authorList>
    </citation>
    <scope>NUCLEOTIDE SEQUENCE [LARGE SCALE GENOMIC DNA]</scope>
    <source>
        <strain evidence="2">CHO K1 cell line</strain>
    </source>
</reference>
<proteinExistence type="predicted"/>
<gene>
    <name evidence="1" type="ORF">I79_025643</name>
</gene>
<name>G3INV2_CRIGR</name>
<accession>G3INV2</accession>
<evidence type="ECO:0000313" key="2">
    <source>
        <dbReference type="Proteomes" id="UP000001075"/>
    </source>
</evidence>
<dbReference type="EMBL" id="JH007442">
    <property type="protein sequence ID" value="EGW14628.1"/>
    <property type="molecule type" value="Genomic_DNA"/>
</dbReference>
<dbReference type="Proteomes" id="UP000001075">
    <property type="component" value="Unassembled WGS sequence"/>
</dbReference>